<dbReference type="InterPro" id="IPR003379">
    <property type="entry name" value="Carboxylase_cons_dom"/>
</dbReference>
<name>A0AB34PHF8_9PORP</name>
<dbReference type="EMBL" id="JQJC01000020">
    <property type="protein sequence ID" value="KGN94102.1"/>
    <property type="molecule type" value="Genomic_DNA"/>
</dbReference>
<dbReference type="Proteomes" id="UP000030136">
    <property type="component" value="Unassembled WGS sequence"/>
</dbReference>
<comment type="caution">
    <text evidence="2">The sequence shown here is derived from an EMBL/GenBank/DDBJ whole genome shotgun (WGS) entry which is preliminary data.</text>
</comment>
<reference evidence="2 3" key="1">
    <citation type="submission" date="2014-08" db="EMBL/GenBank/DDBJ databases">
        <title>Porphyromonas crevioricanis strain:COT-253_OH1447 Genome sequencing.</title>
        <authorList>
            <person name="Wallis C."/>
            <person name="Deusch O."/>
            <person name="O'Flynn C."/>
            <person name="Davis I."/>
            <person name="Jospin G."/>
            <person name="Darling A.E."/>
            <person name="Coil D.A."/>
            <person name="Alexiev A."/>
            <person name="Horsfall A."/>
            <person name="Kirkwood N."/>
            <person name="Harris S."/>
            <person name="Eisen J.A."/>
        </authorList>
    </citation>
    <scope>NUCLEOTIDE SEQUENCE [LARGE SCALE GENOMIC DNA]</scope>
    <source>
        <strain evidence="3">COT-253 OH1447</strain>
    </source>
</reference>
<dbReference type="PANTHER" id="PTHR43778">
    <property type="entry name" value="PYRUVATE CARBOXYLASE"/>
    <property type="match status" value="1"/>
</dbReference>
<dbReference type="PANTHER" id="PTHR43778:SF2">
    <property type="entry name" value="PYRUVATE CARBOXYLASE, MITOCHONDRIAL"/>
    <property type="match status" value="1"/>
</dbReference>
<sequence length="621" mass="69658">MESKKEIKFSLIYRDMWQSSGKFQPRADQLAQIAPLIIEMGCFARVETNGGAFEQVCLLAGNNPNEAVRAFTKAFNEAGIQTHMLDRGLNALRMYPVPADVRRLMYKVKKAQGTDITRIFDGLNDERNIIPSIKYALEAGMIPQATLCITYSPVHTVEYYTALADKLIAAGAPEICLKDMAGIGRPAFLGRLVKEIKAKHPDVIIEYHGHSGPGFSVASMLEVCENGADIIDVAMEPISWGKIHPDVITIQQMLRDAGFKVADINMSAYMNARALTQSFIDEWLGYFQDSTNKHTSSLLVGCGLPGGMMGSMMADLKGVHAGINMYLRQNNQPELSVDDLLVRLFEEVEYVWPRLGYPPLVTPFSQYVKNVALMNVYNMIRGEGRWQAIDQNIWGMILGKSGRLPGKLDPEIIALAKEKGYEFTDEDPQTNYPDALDEYRKEMDENGWDYGRDDEELFELAMHDRQYRDYRSGVAKERFENDLAKAKADALAKKGYNDEDVKKAMRAGAHPICATANGFLRWEVDPAGSMAPNPGTRFLTNQPICIIETSVGYIEEMRSNFTGKLIEVCVPQGAVVKKGQEIAYIKPDDKEETYREVAPKFKRVEEMATPRKRVAAPPKHY</sequence>
<dbReference type="Gene3D" id="2.40.50.100">
    <property type="match status" value="1"/>
</dbReference>
<evidence type="ECO:0000313" key="2">
    <source>
        <dbReference type="EMBL" id="KGN94102.1"/>
    </source>
</evidence>
<dbReference type="InterPro" id="IPR055268">
    <property type="entry name" value="PCB-like"/>
</dbReference>
<evidence type="ECO:0000259" key="1">
    <source>
        <dbReference type="PROSITE" id="PS50991"/>
    </source>
</evidence>
<feature type="domain" description="Pyruvate carboxyltransferase" evidence="1">
    <location>
        <begin position="6"/>
        <end position="270"/>
    </location>
</feature>
<dbReference type="SUPFAM" id="SSF51230">
    <property type="entry name" value="Single hybrid motif"/>
    <property type="match status" value="1"/>
</dbReference>
<dbReference type="InterPro" id="IPR000891">
    <property type="entry name" value="PYR_CT"/>
</dbReference>
<gene>
    <name evidence="2" type="ORF">HQ38_06015</name>
</gene>
<protein>
    <submittedName>
        <fullName evidence="2">Oxaloacetate decarboxylase</fullName>
    </submittedName>
</protein>
<dbReference type="AlphaFoldDB" id="A0AB34PHF8"/>
<dbReference type="InterPro" id="IPR013785">
    <property type="entry name" value="Aldolase_TIM"/>
</dbReference>
<dbReference type="InterPro" id="IPR011053">
    <property type="entry name" value="Single_hybrid_motif"/>
</dbReference>
<dbReference type="Gene3D" id="3.20.20.70">
    <property type="entry name" value="Aldolase class I"/>
    <property type="match status" value="1"/>
</dbReference>
<dbReference type="Pfam" id="PF00682">
    <property type="entry name" value="HMGL-like"/>
    <property type="match status" value="1"/>
</dbReference>
<evidence type="ECO:0000313" key="3">
    <source>
        <dbReference type="Proteomes" id="UP000030136"/>
    </source>
</evidence>
<dbReference type="SUPFAM" id="SSF51569">
    <property type="entry name" value="Aldolase"/>
    <property type="match status" value="1"/>
</dbReference>
<dbReference type="SUPFAM" id="SSF89000">
    <property type="entry name" value="post-HMGL domain-like"/>
    <property type="match status" value="1"/>
</dbReference>
<proteinExistence type="predicted"/>
<organism evidence="2 3">
    <name type="scientific">Porphyromonas crevioricanis</name>
    <dbReference type="NCBI Taxonomy" id="393921"/>
    <lineage>
        <taxon>Bacteria</taxon>
        <taxon>Pseudomonadati</taxon>
        <taxon>Bacteroidota</taxon>
        <taxon>Bacteroidia</taxon>
        <taxon>Bacteroidales</taxon>
        <taxon>Porphyromonadaceae</taxon>
        <taxon>Porphyromonas</taxon>
    </lineage>
</organism>
<dbReference type="Pfam" id="PF02436">
    <property type="entry name" value="PYC_OADA"/>
    <property type="match status" value="1"/>
</dbReference>
<dbReference type="RefSeq" id="WP_036890005.1">
    <property type="nucleotide sequence ID" value="NZ_JQJC01000020.1"/>
</dbReference>
<dbReference type="PROSITE" id="PS50991">
    <property type="entry name" value="PYR_CT"/>
    <property type="match status" value="1"/>
</dbReference>
<dbReference type="GO" id="GO:0006094">
    <property type="term" value="P:gluconeogenesis"/>
    <property type="evidence" value="ECO:0007669"/>
    <property type="project" value="TreeGrafter"/>
</dbReference>
<accession>A0AB34PHF8</accession>
<dbReference type="GO" id="GO:0005737">
    <property type="term" value="C:cytoplasm"/>
    <property type="evidence" value="ECO:0007669"/>
    <property type="project" value="TreeGrafter"/>
</dbReference>
<dbReference type="GO" id="GO:0004736">
    <property type="term" value="F:pyruvate carboxylase activity"/>
    <property type="evidence" value="ECO:0007669"/>
    <property type="project" value="TreeGrafter"/>
</dbReference>